<dbReference type="EMBL" id="CAXITT010000244">
    <property type="protein sequence ID" value="CAL1536959.1"/>
    <property type="molecule type" value="Genomic_DNA"/>
</dbReference>
<dbReference type="GO" id="GO:0004715">
    <property type="term" value="F:non-membrane spanning protein tyrosine kinase activity"/>
    <property type="evidence" value="ECO:0007669"/>
    <property type="project" value="InterPro"/>
</dbReference>
<evidence type="ECO:0000313" key="1">
    <source>
        <dbReference type="EMBL" id="CAL1536959.1"/>
    </source>
</evidence>
<dbReference type="PANTHER" id="PTHR46448:SF1">
    <property type="entry name" value="PROTEIN KINASE DOMAIN-CONTAINING PROTEIN"/>
    <property type="match status" value="1"/>
</dbReference>
<proteinExistence type="predicted"/>
<sequence>DDATFGEPTCSDEDQCVVVSEDSGATHRLSCVQGYCQHHNEFSNIKKAGHYFITSYLRHGTPGALKPWIDDVISGYLNLNMDTTQLLKVLDHVIALYRS</sequence>
<name>A0AAV2HU15_LYMST</name>
<keyword evidence="2" id="KW-1185">Reference proteome</keyword>
<dbReference type="InterPro" id="IPR042983">
    <property type="entry name" value="PKDCC"/>
</dbReference>
<dbReference type="Proteomes" id="UP001497497">
    <property type="component" value="Unassembled WGS sequence"/>
</dbReference>
<evidence type="ECO:0000313" key="2">
    <source>
        <dbReference type="Proteomes" id="UP001497497"/>
    </source>
</evidence>
<reference evidence="1 2" key="1">
    <citation type="submission" date="2024-04" db="EMBL/GenBank/DDBJ databases">
        <authorList>
            <consortium name="Genoscope - CEA"/>
            <person name="William W."/>
        </authorList>
    </citation>
    <scope>NUCLEOTIDE SEQUENCE [LARGE SCALE GENOMIC DNA]</scope>
</reference>
<accession>A0AAV2HU15</accession>
<organism evidence="1 2">
    <name type="scientific">Lymnaea stagnalis</name>
    <name type="common">Great pond snail</name>
    <name type="synonym">Helix stagnalis</name>
    <dbReference type="NCBI Taxonomy" id="6523"/>
    <lineage>
        <taxon>Eukaryota</taxon>
        <taxon>Metazoa</taxon>
        <taxon>Spiralia</taxon>
        <taxon>Lophotrochozoa</taxon>
        <taxon>Mollusca</taxon>
        <taxon>Gastropoda</taxon>
        <taxon>Heterobranchia</taxon>
        <taxon>Euthyneura</taxon>
        <taxon>Panpulmonata</taxon>
        <taxon>Hygrophila</taxon>
        <taxon>Lymnaeoidea</taxon>
        <taxon>Lymnaeidae</taxon>
        <taxon>Lymnaea</taxon>
    </lineage>
</organism>
<feature type="non-terminal residue" evidence="1">
    <location>
        <position position="99"/>
    </location>
</feature>
<feature type="non-terminal residue" evidence="1">
    <location>
        <position position="1"/>
    </location>
</feature>
<dbReference type="AlphaFoldDB" id="A0AAV2HU15"/>
<dbReference type="PANTHER" id="PTHR46448">
    <property type="entry name" value="PROTEIN KINASE DOMAIN-CONTAINING PROTEIN"/>
    <property type="match status" value="1"/>
</dbReference>
<protein>
    <submittedName>
        <fullName evidence="1">Uncharacterized protein</fullName>
    </submittedName>
</protein>
<gene>
    <name evidence="1" type="ORF">GSLYS_00010872001</name>
</gene>
<comment type="caution">
    <text evidence="1">The sequence shown here is derived from an EMBL/GenBank/DDBJ whole genome shotgun (WGS) entry which is preliminary data.</text>
</comment>